<dbReference type="Proteomes" id="UP001056120">
    <property type="component" value="Linkage Group LG08"/>
</dbReference>
<gene>
    <name evidence="1" type="ORF">L1987_23371</name>
</gene>
<evidence type="ECO:0000313" key="2">
    <source>
        <dbReference type="Proteomes" id="UP001056120"/>
    </source>
</evidence>
<name>A0ACB9IGQ5_9ASTR</name>
<protein>
    <submittedName>
        <fullName evidence="1">Uncharacterized protein</fullName>
    </submittedName>
</protein>
<keyword evidence="2" id="KW-1185">Reference proteome</keyword>
<proteinExistence type="predicted"/>
<evidence type="ECO:0000313" key="1">
    <source>
        <dbReference type="EMBL" id="KAI3807443.1"/>
    </source>
</evidence>
<organism evidence="1 2">
    <name type="scientific">Smallanthus sonchifolius</name>
    <dbReference type="NCBI Taxonomy" id="185202"/>
    <lineage>
        <taxon>Eukaryota</taxon>
        <taxon>Viridiplantae</taxon>
        <taxon>Streptophyta</taxon>
        <taxon>Embryophyta</taxon>
        <taxon>Tracheophyta</taxon>
        <taxon>Spermatophyta</taxon>
        <taxon>Magnoliopsida</taxon>
        <taxon>eudicotyledons</taxon>
        <taxon>Gunneridae</taxon>
        <taxon>Pentapetalae</taxon>
        <taxon>asterids</taxon>
        <taxon>campanulids</taxon>
        <taxon>Asterales</taxon>
        <taxon>Asteraceae</taxon>
        <taxon>Asteroideae</taxon>
        <taxon>Heliantheae alliance</taxon>
        <taxon>Millerieae</taxon>
        <taxon>Smallanthus</taxon>
    </lineage>
</organism>
<reference evidence="1 2" key="2">
    <citation type="journal article" date="2022" name="Mol. Ecol. Resour.">
        <title>The genomes of chicory, endive, great burdock and yacon provide insights into Asteraceae paleo-polyploidization history and plant inulin production.</title>
        <authorList>
            <person name="Fan W."/>
            <person name="Wang S."/>
            <person name="Wang H."/>
            <person name="Wang A."/>
            <person name="Jiang F."/>
            <person name="Liu H."/>
            <person name="Zhao H."/>
            <person name="Xu D."/>
            <person name="Zhang Y."/>
        </authorList>
    </citation>
    <scope>NUCLEOTIDE SEQUENCE [LARGE SCALE GENOMIC DNA]</scope>
    <source>
        <strain evidence="2">cv. Yunnan</strain>
        <tissue evidence="1">Leaves</tissue>
    </source>
</reference>
<comment type="caution">
    <text evidence="1">The sequence shown here is derived from an EMBL/GenBank/DDBJ whole genome shotgun (WGS) entry which is preliminary data.</text>
</comment>
<reference evidence="2" key="1">
    <citation type="journal article" date="2022" name="Mol. Ecol. Resour.">
        <title>The genomes of chicory, endive, great burdock and yacon provide insights into Asteraceae palaeo-polyploidization history and plant inulin production.</title>
        <authorList>
            <person name="Fan W."/>
            <person name="Wang S."/>
            <person name="Wang H."/>
            <person name="Wang A."/>
            <person name="Jiang F."/>
            <person name="Liu H."/>
            <person name="Zhao H."/>
            <person name="Xu D."/>
            <person name="Zhang Y."/>
        </authorList>
    </citation>
    <scope>NUCLEOTIDE SEQUENCE [LARGE SCALE GENOMIC DNA]</scope>
    <source>
        <strain evidence="2">cv. Yunnan</strain>
    </source>
</reference>
<accession>A0ACB9IGQ5</accession>
<sequence length="256" mass="28643">MINYQQPRELGLRLGFCVFLPLLKTNERSMAEEQSAAETTFVPTPKEDPSAAAQEMDLETLDSTTDAAANGGKREREEDAATESPENGTEAKKPKVDEEEKSVEEQRLKKEVTKAGPVSVGYKKFEESVEMFDYFFKLLHYWPPNLNVNKYEHAMLLDLLKKGHLEAEKKIGTGITAFQVKYHPQWKSRCFFLVRDDGSADDFSFRKCVDHILPLPENMVVKSDVNKALGGGHAGGGRGGGRGNWRGRGRGGKPRH</sequence>
<dbReference type="EMBL" id="CM042025">
    <property type="protein sequence ID" value="KAI3807443.1"/>
    <property type="molecule type" value="Genomic_DNA"/>
</dbReference>